<keyword evidence="3 6" id="KW-0460">Magnesium</keyword>
<evidence type="ECO:0000256" key="6">
    <source>
        <dbReference type="HAMAP-Rule" id="MF_01659"/>
    </source>
</evidence>
<dbReference type="GO" id="GO:0000287">
    <property type="term" value="F:magnesium ion binding"/>
    <property type="evidence" value="ECO:0007669"/>
    <property type="project" value="UniProtKB-UniRule"/>
</dbReference>
<evidence type="ECO:0000259" key="8">
    <source>
        <dbReference type="Pfam" id="PF02775"/>
    </source>
</evidence>
<gene>
    <name evidence="6" type="primary">menD</name>
    <name evidence="10" type="ORF">A5779_07735</name>
</gene>
<dbReference type="Proteomes" id="UP000094008">
    <property type="component" value="Unassembled WGS sequence"/>
</dbReference>
<evidence type="ECO:0000256" key="2">
    <source>
        <dbReference type="ARBA" id="ARBA00022723"/>
    </source>
</evidence>
<comment type="pathway">
    <text evidence="6">Quinol/quinone metabolism; 1,4-dihydroxy-2-naphthoate biosynthesis; 1,4-dihydroxy-2-naphthoate from chorismate: step 2/7.</text>
</comment>
<proteinExistence type="inferred from homology"/>
<dbReference type="Gene3D" id="3.40.50.970">
    <property type="match status" value="2"/>
</dbReference>
<evidence type="ECO:0000256" key="5">
    <source>
        <dbReference type="ARBA" id="ARBA00023211"/>
    </source>
</evidence>
<keyword evidence="4 6" id="KW-0786">Thiamine pyrophosphate</keyword>
<keyword evidence="2 6" id="KW-0479">Metal-binding</keyword>
<organism evidence="10 11">
    <name type="scientific">Mycolicibacterium peregrinum</name>
    <name type="common">Mycobacterium peregrinum</name>
    <dbReference type="NCBI Taxonomy" id="43304"/>
    <lineage>
        <taxon>Bacteria</taxon>
        <taxon>Bacillati</taxon>
        <taxon>Actinomycetota</taxon>
        <taxon>Actinomycetes</taxon>
        <taxon>Mycobacteriales</taxon>
        <taxon>Mycobacteriaceae</taxon>
        <taxon>Mycolicibacterium</taxon>
    </lineage>
</organism>
<dbReference type="GO" id="GO:0070204">
    <property type="term" value="F:2-succinyl-5-enolpyruvyl-6-hydroxy-3-cyclohexene-1-carboxylic-acid synthase activity"/>
    <property type="evidence" value="ECO:0007669"/>
    <property type="project" value="UniProtKB-UniRule"/>
</dbReference>
<comment type="function">
    <text evidence="6">Catalyzes the thiamine diphosphate-dependent decarboxylation of 2-oxoglutarate and the subsequent addition of the resulting succinic semialdehyde-thiamine pyrophosphate anion to isochorismate to yield 2-succinyl-5-enolpyruvyl-6-hydroxy-3-cyclohexene-1-carboxylate (SEPHCHC).</text>
</comment>
<dbReference type="GO" id="GO:0009234">
    <property type="term" value="P:menaquinone biosynthetic process"/>
    <property type="evidence" value="ECO:0007669"/>
    <property type="project" value="UniProtKB-UniRule"/>
</dbReference>
<feature type="region of interest" description="Disordered" evidence="7">
    <location>
        <begin position="192"/>
        <end position="221"/>
    </location>
</feature>
<dbReference type="UniPathway" id="UPA00079"/>
<dbReference type="CDD" id="cd02009">
    <property type="entry name" value="TPP_SHCHC_synthase"/>
    <property type="match status" value="1"/>
</dbReference>
<accession>A0A1A0VIX8</accession>
<dbReference type="PANTHER" id="PTHR42916:SF1">
    <property type="entry name" value="PROTEIN PHYLLO, CHLOROPLASTIC"/>
    <property type="match status" value="1"/>
</dbReference>
<dbReference type="HAMAP" id="MF_01659">
    <property type="entry name" value="MenD"/>
    <property type="match status" value="1"/>
</dbReference>
<dbReference type="SUPFAM" id="SSF52518">
    <property type="entry name" value="Thiamin diphosphate-binding fold (THDP-binding)"/>
    <property type="match status" value="2"/>
</dbReference>
<dbReference type="AlphaFoldDB" id="A0A1A0VIX8"/>
<reference evidence="11" key="1">
    <citation type="submission" date="2016-06" db="EMBL/GenBank/DDBJ databases">
        <authorList>
            <person name="Sutton G."/>
            <person name="Brinkac L."/>
            <person name="Sanka R."/>
            <person name="Adams M."/>
            <person name="Lau E."/>
            <person name="Mehaffy C."/>
            <person name="Tameris M."/>
            <person name="Hatherill M."/>
            <person name="Hanekom W."/>
            <person name="Mahomed H."/>
            <person name="Mcshane H."/>
        </authorList>
    </citation>
    <scope>NUCLEOTIDE SEQUENCE [LARGE SCALE GENOMIC DNA]</scope>
    <source>
        <strain evidence="11">852002-10433_SCH5171157</strain>
    </source>
</reference>
<comment type="subunit">
    <text evidence="6">Homodimer.</text>
</comment>
<evidence type="ECO:0000256" key="1">
    <source>
        <dbReference type="ARBA" id="ARBA00022679"/>
    </source>
</evidence>
<dbReference type="InterPro" id="IPR004433">
    <property type="entry name" value="MenaQ_synth_MenD"/>
</dbReference>
<dbReference type="CDD" id="cd07037">
    <property type="entry name" value="TPP_PYR_MenD"/>
    <property type="match status" value="1"/>
</dbReference>
<evidence type="ECO:0000259" key="9">
    <source>
        <dbReference type="Pfam" id="PF02776"/>
    </source>
</evidence>
<dbReference type="Pfam" id="PF02775">
    <property type="entry name" value="TPP_enzyme_C"/>
    <property type="match status" value="1"/>
</dbReference>
<keyword evidence="1 6" id="KW-0808">Transferase</keyword>
<keyword evidence="6" id="KW-0474">Menaquinone biosynthesis</keyword>
<comment type="catalytic activity">
    <reaction evidence="6">
        <text>isochorismate + 2-oxoglutarate + H(+) = 5-enolpyruvoyl-6-hydroxy-2-succinyl-cyclohex-3-ene-1-carboxylate + CO2</text>
        <dbReference type="Rhea" id="RHEA:25593"/>
        <dbReference type="ChEBI" id="CHEBI:15378"/>
        <dbReference type="ChEBI" id="CHEBI:16526"/>
        <dbReference type="ChEBI" id="CHEBI:16810"/>
        <dbReference type="ChEBI" id="CHEBI:29780"/>
        <dbReference type="ChEBI" id="CHEBI:58818"/>
        <dbReference type="EC" id="2.2.1.9"/>
    </reaction>
</comment>
<feature type="domain" description="Thiamine pyrophosphate enzyme N-terminal TPP-binding" evidence="9">
    <location>
        <begin position="8"/>
        <end position="122"/>
    </location>
</feature>
<feature type="compositionally biased region" description="Basic and acidic residues" evidence="7">
    <location>
        <begin position="203"/>
        <end position="214"/>
    </location>
</feature>
<dbReference type="InterPro" id="IPR012001">
    <property type="entry name" value="Thiamin_PyroP_enz_TPP-bd_dom"/>
</dbReference>
<dbReference type="EMBL" id="LZSY01000171">
    <property type="protein sequence ID" value="OBB83198.1"/>
    <property type="molecule type" value="Genomic_DNA"/>
</dbReference>
<comment type="cofactor">
    <cofactor evidence="6">
        <name>thiamine diphosphate</name>
        <dbReference type="ChEBI" id="CHEBI:58937"/>
    </cofactor>
    <text evidence="6">Binds 1 thiamine pyrophosphate per subunit.</text>
</comment>
<evidence type="ECO:0000256" key="7">
    <source>
        <dbReference type="SAM" id="MobiDB-lite"/>
    </source>
</evidence>
<evidence type="ECO:0000256" key="4">
    <source>
        <dbReference type="ARBA" id="ARBA00023052"/>
    </source>
</evidence>
<dbReference type="Gene3D" id="3.40.50.1220">
    <property type="entry name" value="TPP-binding domain"/>
    <property type="match status" value="1"/>
</dbReference>
<dbReference type="UniPathway" id="UPA01057">
    <property type="reaction ID" value="UER00164"/>
</dbReference>
<dbReference type="RefSeq" id="WP_064886833.1">
    <property type="nucleotide sequence ID" value="NZ_LZSY01000171.1"/>
</dbReference>
<evidence type="ECO:0000313" key="10">
    <source>
        <dbReference type="EMBL" id="OBB83198.1"/>
    </source>
</evidence>
<dbReference type="GO" id="GO:0030145">
    <property type="term" value="F:manganese ion binding"/>
    <property type="evidence" value="ECO:0007669"/>
    <property type="project" value="UniProtKB-UniRule"/>
</dbReference>
<dbReference type="PANTHER" id="PTHR42916">
    <property type="entry name" value="2-SUCCINYL-5-ENOLPYRUVYL-6-HYDROXY-3-CYCLOHEXENE-1-CARBOXYLATE SYNTHASE"/>
    <property type="match status" value="1"/>
</dbReference>
<dbReference type="GO" id="GO:0030976">
    <property type="term" value="F:thiamine pyrophosphate binding"/>
    <property type="evidence" value="ECO:0007669"/>
    <property type="project" value="UniProtKB-UniRule"/>
</dbReference>
<comment type="pathway">
    <text evidence="6">Quinol/quinone metabolism; menaquinone biosynthesis.</text>
</comment>
<sequence length="552" mass="57679">MNPSTAQARVVVDELIRGGVRDVVLCPGSRNAPLAFALSDADRAGRIRLHVRIDERTAGYLAIGLAVAERAPVCIAMTSGTAVANLGPAVVEANYARVPLIVLSANRPYEMLGTGANQTFEQLGYFGTQVRANISLGLAEDRPEQLDSLNAQWRSATCRVLAAATGSRTANAGPVQFDIPLREPLVPDSVHADESLPGFVGSSRERSSEGRPDGKPWTYTPAVSFDQPLEIDLTPDTVVIAGHGAGVHPNLAGLPTVAEPTAPLPANPLHPLALRLVHPKQVIMLGRPTLHRPVSALLADPAVPVYALTTGPRWPDVSGNSMATGTRAVATGTPDPAWLNRCAEVNRHAVAAVRQQLEAHPLTTGLHVAAVVADALRPGDQLVLGASNPVRDAALVGLTTEGVKVRSNRGVAGIDGTVSTAIGAALAHDGRTVALIGDLTFVHDSSGLLIGPTEPTPRNLTIVVSNDNGGGIFELLEQGDPRFSDVSSRIFGTPHDVDIAALCRAYHVECGQVEAGALGAALAEPFDGMRVLEVKADRSSLRALHASIKAAL</sequence>
<comment type="cofactor">
    <cofactor evidence="6">
        <name>Mg(2+)</name>
        <dbReference type="ChEBI" id="CHEBI:18420"/>
    </cofactor>
    <cofactor evidence="6">
        <name>Mn(2+)</name>
        <dbReference type="ChEBI" id="CHEBI:29035"/>
    </cofactor>
</comment>
<dbReference type="NCBIfam" id="TIGR00173">
    <property type="entry name" value="menD"/>
    <property type="match status" value="1"/>
</dbReference>
<evidence type="ECO:0000256" key="3">
    <source>
        <dbReference type="ARBA" id="ARBA00022842"/>
    </source>
</evidence>
<dbReference type="PIRSF" id="PIRSF004983">
    <property type="entry name" value="MenD"/>
    <property type="match status" value="1"/>
</dbReference>
<keyword evidence="5 6" id="KW-0464">Manganese</keyword>
<dbReference type="InterPro" id="IPR011766">
    <property type="entry name" value="TPP_enzyme_TPP-bd"/>
</dbReference>
<feature type="domain" description="Thiamine pyrophosphate enzyme TPP-binding" evidence="8">
    <location>
        <begin position="417"/>
        <end position="525"/>
    </location>
</feature>
<evidence type="ECO:0000313" key="11">
    <source>
        <dbReference type="Proteomes" id="UP000094008"/>
    </source>
</evidence>
<dbReference type="Pfam" id="PF02776">
    <property type="entry name" value="TPP_enzyme_N"/>
    <property type="match status" value="1"/>
</dbReference>
<comment type="caution">
    <text evidence="10">The sequence shown here is derived from an EMBL/GenBank/DDBJ whole genome shotgun (WGS) entry which is preliminary data.</text>
</comment>
<dbReference type="EC" id="2.2.1.9" evidence="6"/>
<protein>
    <recommendedName>
        <fullName evidence="6">2-succinyl-5-enolpyruvyl-6-hydroxy-3-cyclohexene-1-carboxylate synthase</fullName>
        <shortName evidence="6">SEPHCHC synthase</shortName>
        <ecNumber evidence="6">2.2.1.9</ecNumber>
    </recommendedName>
    <alternativeName>
        <fullName evidence="6">Menaquinone biosynthesis protein MenD</fullName>
    </alternativeName>
</protein>
<name>A0A1A0VIX8_MYCPR</name>
<dbReference type="InterPro" id="IPR029061">
    <property type="entry name" value="THDP-binding"/>
</dbReference>
<comment type="similarity">
    <text evidence="6">Belongs to the TPP enzyme family. MenD subfamily.</text>
</comment>